<feature type="chain" id="PRO_5014682461" evidence="1">
    <location>
        <begin position="20"/>
        <end position="74"/>
    </location>
</feature>
<keyword evidence="1" id="KW-0732">Signal</keyword>
<sequence>MLLLAVLVALVAVIFKVSHKPSVLLQVHSLLARCRCLLSQIDVTSSTRFQVRFFVHLKKLWVRETAAAVVTLIA</sequence>
<dbReference type="EMBL" id="GGFL01008408">
    <property type="protein sequence ID" value="MBW72586.1"/>
    <property type="molecule type" value="Transcribed_RNA"/>
</dbReference>
<proteinExistence type="predicted"/>
<reference evidence="2" key="1">
    <citation type="submission" date="2018-01" db="EMBL/GenBank/DDBJ databases">
        <title>An insight into the sialome of Amazonian anophelines.</title>
        <authorList>
            <person name="Ribeiro J.M."/>
            <person name="Scarpassa V."/>
            <person name="Calvo E."/>
        </authorList>
    </citation>
    <scope>NUCLEOTIDE SEQUENCE</scope>
</reference>
<feature type="signal peptide" evidence="1">
    <location>
        <begin position="1"/>
        <end position="19"/>
    </location>
</feature>
<accession>A0A2M4D4W0</accession>
<evidence type="ECO:0000313" key="2">
    <source>
        <dbReference type="EMBL" id="MBW72586.1"/>
    </source>
</evidence>
<name>A0A2M4D4W0_ANODA</name>
<protein>
    <submittedName>
        <fullName evidence="2">Putative secreted protein</fullName>
    </submittedName>
</protein>
<evidence type="ECO:0000256" key="1">
    <source>
        <dbReference type="SAM" id="SignalP"/>
    </source>
</evidence>
<dbReference type="AlphaFoldDB" id="A0A2M4D4W0"/>
<organism evidence="2">
    <name type="scientific">Anopheles darlingi</name>
    <name type="common">Mosquito</name>
    <dbReference type="NCBI Taxonomy" id="43151"/>
    <lineage>
        <taxon>Eukaryota</taxon>
        <taxon>Metazoa</taxon>
        <taxon>Ecdysozoa</taxon>
        <taxon>Arthropoda</taxon>
        <taxon>Hexapoda</taxon>
        <taxon>Insecta</taxon>
        <taxon>Pterygota</taxon>
        <taxon>Neoptera</taxon>
        <taxon>Endopterygota</taxon>
        <taxon>Diptera</taxon>
        <taxon>Nematocera</taxon>
        <taxon>Culicoidea</taxon>
        <taxon>Culicidae</taxon>
        <taxon>Anophelinae</taxon>
        <taxon>Anopheles</taxon>
    </lineage>
</organism>